<protein>
    <recommendedName>
        <fullName evidence="9">RTA1 like protein</fullName>
    </recommendedName>
</protein>
<evidence type="ECO:0000256" key="2">
    <source>
        <dbReference type="ARBA" id="ARBA00022692"/>
    </source>
</evidence>
<reference evidence="7" key="4">
    <citation type="submission" date="2025-05" db="UniProtKB">
        <authorList>
            <consortium name="EnsemblFungi"/>
        </authorList>
    </citation>
    <scope>IDENTIFICATION</scope>
    <source>
        <strain evidence="7">isolate 1-1 / race 1 (BBBD)</strain>
    </source>
</reference>
<evidence type="ECO:0000313" key="6">
    <source>
        <dbReference type="EMBL" id="OAV98056.1"/>
    </source>
</evidence>
<feature type="transmembrane region" description="Helical" evidence="5">
    <location>
        <begin position="77"/>
        <end position="96"/>
    </location>
</feature>
<gene>
    <name evidence="6" type="ORF">PTTG_01226</name>
</gene>
<keyword evidence="4 5" id="KW-0472">Membrane</keyword>
<dbReference type="InterPro" id="IPR007568">
    <property type="entry name" value="RTA1"/>
</dbReference>
<feature type="transmembrane region" description="Helical" evidence="5">
    <location>
        <begin position="39"/>
        <end position="57"/>
    </location>
</feature>
<keyword evidence="3 5" id="KW-1133">Transmembrane helix</keyword>
<evidence type="ECO:0008006" key="9">
    <source>
        <dbReference type="Google" id="ProtNLM"/>
    </source>
</evidence>
<dbReference type="OrthoDB" id="3358017at2759"/>
<comment type="subcellular location">
    <subcellularLocation>
        <location evidence="1">Membrane</location>
        <topology evidence="1">Multi-pass membrane protein</topology>
    </subcellularLocation>
</comment>
<feature type="transmembrane region" description="Helical" evidence="5">
    <location>
        <begin position="196"/>
        <end position="215"/>
    </location>
</feature>
<evidence type="ECO:0000256" key="5">
    <source>
        <dbReference type="SAM" id="Phobius"/>
    </source>
</evidence>
<evidence type="ECO:0000313" key="8">
    <source>
        <dbReference type="Proteomes" id="UP000005240"/>
    </source>
</evidence>
<evidence type="ECO:0000256" key="4">
    <source>
        <dbReference type="ARBA" id="ARBA00023136"/>
    </source>
</evidence>
<reference evidence="6" key="1">
    <citation type="submission" date="2009-11" db="EMBL/GenBank/DDBJ databases">
        <authorList>
            <consortium name="The Broad Institute Genome Sequencing Platform"/>
            <person name="Ward D."/>
            <person name="Feldgarden M."/>
            <person name="Earl A."/>
            <person name="Young S.K."/>
            <person name="Zeng Q."/>
            <person name="Koehrsen M."/>
            <person name="Alvarado L."/>
            <person name="Berlin A."/>
            <person name="Bochicchio J."/>
            <person name="Borenstein D."/>
            <person name="Chapman S.B."/>
            <person name="Chen Z."/>
            <person name="Engels R."/>
            <person name="Freedman E."/>
            <person name="Gellesch M."/>
            <person name="Goldberg J."/>
            <person name="Griggs A."/>
            <person name="Gujja S."/>
            <person name="Heilman E."/>
            <person name="Heiman D."/>
            <person name="Hepburn T."/>
            <person name="Howarth C."/>
            <person name="Jen D."/>
            <person name="Larson L."/>
            <person name="Lewis B."/>
            <person name="Mehta T."/>
            <person name="Park D."/>
            <person name="Pearson M."/>
            <person name="Roberts A."/>
            <person name="Saif S."/>
            <person name="Shea T."/>
            <person name="Shenoy N."/>
            <person name="Sisk P."/>
            <person name="Stolte C."/>
            <person name="Sykes S."/>
            <person name="Thomson T."/>
            <person name="Walk T."/>
            <person name="White J."/>
            <person name="Yandava C."/>
            <person name="Izard J."/>
            <person name="Baranova O.V."/>
            <person name="Blanton J.M."/>
            <person name="Tanner A.C."/>
            <person name="Dewhirst F.E."/>
            <person name="Haas B."/>
            <person name="Nusbaum C."/>
            <person name="Birren B."/>
        </authorList>
    </citation>
    <scope>NUCLEOTIDE SEQUENCE [LARGE SCALE GENOMIC DNA]</scope>
    <source>
        <strain evidence="6">1-1 BBBD Race 1</strain>
    </source>
</reference>
<accession>A0A180GYX9</accession>
<dbReference type="PANTHER" id="PTHR31465">
    <property type="entry name" value="PROTEIN RTA1-RELATED"/>
    <property type="match status" value="1"/>
</dbReference>
<feature type="transmembrane region" description="Helical" evidence="5">
    <location>
        <begin position="230"/>
        <end position="250"/>
    </location>
</feature>
<organism evidence="6">
    <name type="scientific">Puccinia triticina (isolate 1-1 / race 1 (BBBD))</name>
    <name type="common">Brown leaf rust fungus</name>
    <dbReference type="NCBI Taxonomy" id="630390"/>
    <lineage>
        <taxon>Eukaryota</taxon>
        <taxon>Fungi</taxon>
        <taxon>Dikarya</taxon>
        <taxon>Basidiomycota</taxon>
        <taxon>Pucciniomycotina</taxon>
        <taxon>Pucciniomycetes</taxon>
        <taxon>Pucciniales</taxon>
        <taxon>Pucciniaceae</taxon>
        <taxon>Puccinia</taxon>
    </lineage>
</organism>
<sequence>MWRYRLFAYQPSVQLEVFFAVAFFCTVVLHTVQLFQTRTWCFLPFVVGGYFECIGFVSRALLVNDGVSGWHVGLDVGQTLLLLLAPTLFAGSLYMVHTRIVRLTGGEAHSVVPVRWLTKVFVAGDLLSFVLQAIGAGLDAGVRGRGDGRWVVVAGLVVQLGTFMLFVVHGLVFYVRMGRRPTMGSETANTSWRRHLRLVVVASGLILARDGFRLAEYLLGPGGVLRQREIFTILLDSVLMFLCMLLFNLFHPSTALAEQAEHPAEIPVLGERGVEKEPFVI</sequence>
<feature type="transmembrane region" description="Helical" evidence="5">
    <location>
        <begin position="116"/>
        <end position="138"/>
    </location>
</feature>
<feature type="transmembrane region" description="Helical" evidence="5">
    <location>
        <begin position="12"/>
        <end position="32"/>
    </location>
</feature>
<proteinExistence type="predicted"/>
<reference evidence="7 8" key="3">
    <citation type="journal article" date="2017" name="G3 (Bethesda)">
        <title>Comparative analysis highlights variable genome content of wheat rusts and divergence of the mating loci.</title>
        <authorList>
            <person name="Cuomo C.A."/>
            <person name="Bakkeren G."/>
            <person name="Khalil H.B."/>
            <person name="Panwar V."/>
            <person name="Joly D."/>
            <person name="Linning R."/>
            <person name="Sakthikumar S."/>
            <person name="Song X."/>
            <person name="Adiconis X."/>
            <person name="Fan L."/>
            <person name="Goldberg J.M."/>
            <person name="Levin J.Z."/>
            <person name="Young S."/>
            <person name="Zeng Q."/>
            <person name="Anikster Y."/>
            <person name="Bruce M."/>
            <person name="Wang M."/>
            <person name="Yin C."/>
            <person name="McCallum B."/>
            <person name="Szabo L.J."/>
            <person name="Hulbert S."/>
            <person name="Chen X."/>
            <person name="Fellers J.P."/>
        </authorList>
    </citation>
    <scope>NUCLEOTIDE SEQUENCE</scope>
    <source>
        <strain evidence="8">Isolate 1-1 / race 1 (BBBD)</strain>
        <strain evidence="7">isolate 1-1 / race 1 (BBBD)</strain>
    </source>
</reference>
<evidence type="ECO:0000313" key="7">
    <source>
        <dbReference type="EnsemblFungi" id="PTTG_01226-t43_1-p1"/>
    </source>
</evidence>
<dbReference type="Pfam" id="PF04479">
    <property type="entry name" value="RTA1"/>
    <property type="match status" value="1"/>
</dbReference>
<keyword evidence="2 5" id="KW-0812">Transmembrane</keyword>
<feature type="transmembrane region" description="Helical" evidence="5">
    <location>
        <begin position="150"/>
        <end position="175"/>
    </location>
</feature>
<evidence type="ECO:0000256" key="1">
    <source>
        <dbReference type="ARBA" id="ARBA00004141"/>
    </source>
</evidence>
<dbReference type="PANTHER" id="PTHR31465:SF1">
    <property type="entry name" value="PROTEIN RTA1-RELATED"/>
    <property type="match status" value="1"/>
</dbReference>
<dbReference type="AlphaFoldDB" id="A0A180GYX9"/>
<evidence type="ECO:0000256" key="3">
    <source>
        <dbReference type="ARBA" id="ARBA00022989"/>
    </source>
</evidence>
<dbReference type="GO" id="GO:0016020">
    <property type="term" value="C:membrane"/>
    <property type="evidence" value="ECO:0007669"/>
    <property type="project" value="UniProtKB-SubCell"/>
</dbReference>
<dbReference type="EnsemblFungi" id="PTTG_01226-t43_1">
    <property type="protein sequence ID" value="PTTG_01226-t43_1-p1"/>
    <property type="gene ID" value="PTTG_01226"/>
</dbReference>
<name>A0A180GYX9_PUCT1</name>
<dbReference type="EMBL" id="ADAS02000009">
    <property type="protein sequence ID" value="OAV98056.1"/>
    <property type="molecule type" value="Genomic_DNA"/>
</dbReference>
<keyword evidence="8" id="KW-1185">Reference proteome</keyword>
<dbReference type="Proteomes" id="UP000005240">
    <property type="component" value="Unassembled WGS sequence"/>
</dbReference>
<reference evidence="6" key="2">
    <citation type="submission" date="2016-05" db="EMBL/GenBank/DDBJ databases">
        <title>Comparative analysis highlights variable genome content of wheat rusts and divergence of the mating loci.</title>
        <authorList>
            <person name="Cuomo C.A."/>
            <person name="Bakkeren G."/>
            <person name="Szabo L."/>
            <person name="Khalil H."/>
            <person name="Joly D."/>
            <person name="Goldberg J."/>
            <person name="Young S."/>
            <person name="Zeng Q."/>
            <person name="Fellers J."/>
        </authorList>
    </citation>
    <scope>NUCLEOTIDE SEQUENCE [LARGE SCALE GENOMIC DNA]</scope>
    <source>
        <strain evidence="6">1-1 BBBD Race 1</strain>
    </source>
</reference>